<keyword evidence="2" id="KW-1185">Reference proteome</keyword>
<comment type="caution">
    <text evidence="1">The sequence shown here is derived from an EMBL/GenBank/DDBJ whole genome shotgun (WGS) entry which is preliminary data.</text>
</comment>
<evidence type="ECO:0000313" key="2">
    <source>
        <dbReference type="Proteomes" id="UP000245634"/>
    </source>
</evidence>
<gene>
    <name evidence="1" type="ORF">C7459_10323</name>
</gene>
<dbReference type="EMBL" id="QGGL01000003">
    <property type="protein sequence ID" value="PWK15487.1"/>
    <property type="molecule type" value="Genomic_DNA"/>
</dbReference>
<dbReference type="Proteomes" id="UP000245634">
    <property type="component" value="Unassembled WGS sequence"/>
</dbReference>
<dbReference type="AlphaFoldDB" id="A0A316DBH7"/>
<protein>
    <submittedName>
        <fullName evidence="1">Uncharacterized protein</fullName>
    </submittedName>
</protein>
<organism evidence="1 2">
    <name type="scientific">Tumebacillus permanentifrigoris</name>
    <dbReference type="NCBI Taxonomy" id="378543"/>
    <lineage>
        <taxon>Bacteria</taxon>
        <taxon>Bacillati</taxon>
        <taxon>Bacillota</taxon>
        <taxon>Bacilli</taxon>
        <taxon>Bacillales</taxon>
        <taxon>Alicyclobacillaceae</taxon>
        <taxon>Tumebacillus</taxon>
    </lineage>
</organism>
<dbReference type="RefSeq" id="WP_109686584.1">
    <property type="nucleotide sequence ID" value="NZ_QGGL01000003.1"/>
</dbReference>
<dbReference type="OrthoDB" id="2381723at2"/>
<evidence type="ECO:0000313" key="1">
    <source>
        <dbReference type="EMBL" id="PWK15487.1"/>
    </source>
</evidence>
<proteinExistence type="predicted"/>
<reference evidence="1 2" key="1">
    <citation type="submission" date="2018-05" db="EMBL/GenBank/DDBJ databases">
        <title>Genomic Encyclopedia of Type Strains, Phase IV (KMG-IV): sequencing the most valuable type-strain genomes for metagenomic binning, comparative biology and taxonomic classification.</title>
        <authorList>
            <person name="Goeker M."/>
        </authorList>
    </citation>
    <scope>NUCLEOTIDE SEQUENCE [LARGE SCALE GENOMIC DNA]</scope>
    <source>
        <strain evidence="1 2">DSM 18773</strain>
    </source>
</reference>
<name>A0A316DBH7_9BACL</name>
<accession>A0A316DBH7</accession>
<sequence length="121" mass="14106">MNGKRELRLARALYQLTIYLESLHLPFTLGDLYRIAYGELWEEMPGALWLDHLASDEYVLAGRDEFYTLKTIFETMDTSGLALLLEVIHEETAHHGIKWGVPEPGFYSNFFLRRRDEDPEA</sequence>